<dbReference type="AlphaFoldDB" id="A0A6I3XNW1"/>
<evidence type="ECO:0000313" key="16">
    <source>
        <dbReference type="Proteomes" id="UP000431684"/>
    </source>
</evidence>
<dbReference type="PANTHER" id="PTHR30069">
    <property type="entry name" value="TONB-DEPENDENT OUTER MEMBRANE RECEPTOR"/>
    <property type="match status" value="1"/>
</dbReference>
<feature type="domain" description="TonB-dependent receptor plug" evidence="14">
    <location>
        <begin position="45"/>
        <end position="148"/>
    </location>
</feature>
<evidence type="ECO:0000256" key="11">
    <source>
        <dbReference type="RuleBase" id="RU003357"/>
    </source>
</evidence>
<keyword evidence="8 15" id="KW-0675">Receptor</keyword>
<dbReference type="Proteomes" id="UP000431684">
    <property type="component" value="Unassembled WGS sequence"/>
</dbReference>
<keyword evidence="9 10" id="KW-0998">Cell outer membrane</keyword>
<keyword evidence="5 10" id="KW-0812">Transmembrane</keyword>
<dbReference type="GO" id="GO:0009279">
    <property type="term" value="C:cell outer membrane"/>
    <property type="evidence" value="ECO:0007669"/>
    <property type="project" value="UniProtKB-SubCell"/>
</dbReference>
<dbReference type="OrthoDB" id="8670144at2"/>
<evidence type="ECO:0000256" key="8">
    <source>
        <dbReference type="ARBA" id="ARBA00023170"/>
    </source>
</evidence>
<dbReference type="Pfam" id="PF07715">
    <property type="entry name" value="Plug"/>
    <property type="match status" value="1"/>
</dbReference>
<evidence type="ECO:0000256" key="10">
    <source>
        <dbReference type="PROSITE-ProRule" id="PRU01360"/>
    </source>
</evidence>
<protein>
    <submittedName>
        <fullName evidence="15">TonB-dependent receptor</fullName>
    </submittedName>
</protein>
<feature type="signal peptide" evidence="12">
    <location>
        <begin position="1"/>
        <end position="25"/>
    </location>
</feature>
<reference evidence="15 16" key="1">
    <citation type="submission" date="2019-11" db="EMBL/GenBank/DDBJ databases">
        <title>Draft Genome Sequences of Six Type Strains of the Genus Massilia.</title>
        <authorList>
            <person name="Miess H."/>
            <person name="Frediansyah A."/>
            <person name="Goeker M."/>
            <person name="Gross H."/>
        </authorList>
    </citation>
    <scope>NUCLEOTIDE SEQUENCE [LARGE SCALE GENOMIC DNA]</scope>
    <source>
        <strain evidence="15 16">DSM 17513</strain>
    </source>
</reference>
<accession>A0A6I3XNW1</accession>
<comment type="subcellular location">
    <subcellularLocation>
        <location evidence="1 10">Cell outer membrane</location>
        <topology evidence="1 10">Multi-pass membrane protein</topology>
    </subcellularLocation>
</comment>
<name>A0A6I3XNW1_9BURK</name>
<keyword evidence="3 10" id="KW-0813">Transport</keyword>
<evidence type="ECO:0000256" key="12">
    <source>
        <dbReference type="SAM" id="SignalP"/>
    </source>
</evidence>
<feature type="domain" description="TonB-dependent receptor-like beta-barrel" evidence="13">
    <location>
        <begin position="240"/>
        <end position="669"/>
    </location>
</feature>
<organism evidence="15 16">
    <name type="scientific">Pseudoduganella dura</name>
    <dbReference type="NCBI Taxonomy" id="321982"/>
    <lineage>
        <taxon>Bacteria</taxon>
        <taxon>Pseudomonadati</taxon>
        <taxon>Pseudomonadota</taxon>
        <taxon>Betaproteobacteria</taxon>
        <taxon>Burkholderiales</taxon>
        <taxon>Oxalobacteraceae</taxon>
        <taxon>Telluria group</taxon>
        <taxon>Pseudoduganella</taxon>
    </lineage>
</organism>
<dbReference type="InterPro" id="IPR012910">
    <property type="entry name" value="Plug_dom"/>
</dbReference>
<feature type="chain" id="PRO_5026310704" evidence="12">
    <location>
        <begin position="26"/>
        <end position="706"/>
    </location>
</feature>
<evidence type="ECO:0000256" key="4">
    <source>
        <dbReference type="ARBA" id="ARBA00022452"/>
    </source>
</evidence>
<evidence type="ECO:0000259" key="13">
    <source>
        <dbReference type="Pfam" id="PF00593"/>
    </source>
</evidence>
<evidence type="ECO:0000256" key="5">
    <source>
        <dbReference type="ARBA" id="ARBA00022692"/>
    </source>
</evidence>
<dbReference type="EMBL" id="WNWM01000002">
    <property type="protein sequence ID" value="MUI16270.1"/>
    <property type="molecule type" value="Genomic_DNA"/>
</dbReference>
<evidence type="ECO:0000256" key="9">
    <source>
        <dbReference type="ARBA" id="ARBA00023237"/>
    </source>
</evidence>
<comment type="caution">
    <text evidence="15">The sequence shown here is derived from an EMBL/GenBank/DDBJ whole genome shotgun (WGS) entry which is preliminary data.</text>
</comment>
<dbReference type="Gene3D" id="2.40.170.20">
    <property type="entry name" value="TonB-dependent receptor, beta-barrel domain"/>
    <property type="match status" value="1"/>
</dbReference>
<dbReference type="Gene3D" id="2.170.130.10">
    <property type="entry name" value="TonB-dependent receptor, plug domain"/>
    <property type="match status" value="1"/>
</dbReference>
<keyword evidence="12" id="KW-0732">Signal</keyword>
<evidence type="ECO:0000256" key="2">
    <source>
        <dbReference type="ARBA" id="ARBA00009810"/>
    </source>
</evidence>
<dbReference type="Pfam" id="PF00593">
    <property type="entry name" value="TonB_dep_Rec_b-barrel"/>
    <property type="match status" value="1"/>
</dbReference>
<evidence type="ECO:0000313" key="15">
    <source>
        <dbReference type="EMBL" id="MUI16270.1"/>
    </source>
</evidence>
<evidence type="ECO:0000256" key="6">
    <source>
        <dbReference type="ARBA" id="ARBA00023077"/>
    </source>
</evidence>
<keyword evidence="7 10" id="KW-0472">Membrane</keyword>
<proteinExistence type="inferred from homology"/>
<dbReference type="GO" id="GO:0015344">
    <property type="term" value="F:siderophore uptake transmembrane transporter activity"/>
    <property type="evidence" value="ECO:0007669"/>
    <property type="project" value="TreeGrafter"/>
</dbReference>
<evidence type="ECO:0000256" key="3">
    <source>
        <dbReference type="ARBA" id="ARBA00022448"/>
    </source>
</evidence>
<sequence>MAGPLPLPHAVALACMALAQVPARAQEAPVAEVVVTATRNAKSVDRIPGAVTVVSQRELETQYLLADDPSSALATYIPGYSPSRQKISSTGETLRGRLPLILLDGVPQSNPLRAGMREGYFADTAIIERIEVINGASAIQGMGATGGIVNYITKTPRLEGTTYAVHARLATGFRHDNLDWKTGFSVSHKSGEFDLFGYASVQRRGMAYDGDGRMIGIDALQGDTLDAGGHDVFLKLGRNFGDQRLQLTVNRFNFRGDLDYRTVNADFAQGTPTSSVPGRPPGNPARNDVRTVSLDYRHGALLGGSFSTQVFSQDFTALYGGSNTITFQDPRLAPPGRLFDQSEINADKYGAKVTWVRPDLLLRGLEWTLGLDHLRDRSGQRMALTNRTWVPTLDFTSTAPFLQLEYDAGPVTVRGGVRRESARLRVDTYTTLWAYGGFQVGGGERSFDKAVKNIGAVWRFAPGWSAFLSSSEGFGLPDVGLVLRGVNRPAQSVDDLFELQPVITRNQEIGVNWRGAHGSAGASFYDSRSKLGTVMRINAEGFGVMDRVPTTVRGWEVAGEWRPAPGYSLFGTYARTMGKTAASPGAPMDLALGARSQGPDKLVLGADWQPVARARLRLQATRLADRDINIGRSAGPINLEEHFRGYTLADIAGTWDTRLGRFGLGIENVADRQYIGYFPQSINLRDPLSYFAGRGRTFTASYTRSF</sequence>
<dbReference type="InterPro" id="IPR037066">
    <property type="entry name" value="Plug_dom_sf"/>
</dbReference>
<dbReference type="CDD" id="cd01347">
    <property type="entry name" value="ligand_gated_channel"/>
    <property type="match status" value="1"/>
</dbReference>
<dbReference type="SUPFAM" id="SSF56935">
    <property type="entry name" value="Porins"/>
    <property type="match status" value="1"/>
</dbReference>
<dbReference type="PROSITE" id="PS52016">
    <property type="entry name" value="TONB_DEPENDENT_REC_3"/>
    <property type="match status" value="1"/>
</dbReference>
<keyword evidence="16" id="KW-1185">Reference proteome</keyword>
<gene>
    <name evidence="15" type="ORF">GJV26_28005</name>
</gene>
<evidence type="ECO:0000256" key="1">
    <source>
        <dbReference type="ARBA" id="ARBA00004571"/>
    </source>
</evidence>
<dbReference type="InterPro" id="IPR036942">
    <property type="entry name" value="Beta-barrel_TonB_sf"/>
</dbReference>
<dbReference type="RefSeq" id="WP_155711848.1">
    <property type="nucleotide sequence ID" value="NZ_BMWU01000030.1"/>
</dbReference>
<keyword evidence="6 11" id="KW-0798">TonB box</keyword>
<keyword evidence="4 10" id="KW-1134">Transmembrane beta strand</keyword>
<evidence type="ECO:0000256" key="7">
    <source>
        <dbReference type="ARBA" id="ARBA00023136"/>
    </source>
</evidence>
<dbReference type="PANTHER" id="PTHR30069:SF42">
    <property type="entry name" value="FERRIC AEROBACTIN RECEPTOR"/>
    <property type="match status" value="1"/>
</dbReference>
<dbReference type="InterPro" id="IPR000531">
    <property type="entry name" value="Beta-barrel_TonB"/>
</dbReference>
<evidence type="ECO:0000259" key="14">
    <source>
        <dbReference type="Pfam" id="PF07715"/>
    </source>
</evidence>
<comment type="similarity">
    <text evidence="2 10 11">Belongs to the TonB-dependent receptor family.</text>
</comment>
<dbReference type="InterPro" id="IPR039426">
    <property type="entry name" value="TonB-dep_rcpt-like"/>
</dbReference>
<dbReference type="GO" id="GO:0044718">
    <property type="term" value="P:siderophore transmembrane transport"/>
    <property type="evidence" value="ECO:0007669"/>
    <property type="project" value="TreeGrafter"/>
</dbReference>